<keyword evidence="4" id="KW-1185">Reference proteome</keyword>
<feature type="compositionally biased region" description="Basic and acidic residues" evidence="1">
    <location>
        <begin position="64"/>
        <end position="85"/>
    </location>
</feature>
<reference evidence="3" key="5">
    <citation type="submission" date="2018-04" db="UniProtKB">
        <authorList>
            <consortium name="EnsemblFungi"/>
        </authorList>
    </citation>
    <scope>IDENTIFICATION</scope>
    <source>
        <strain evidence="3">R3-111a-1</strain>
    </source>
</reference>
<accession>J3PAZ6</accession>
<evidence type="ECO:0000313" key="3">
    <source>
        <dbReference type="EnsemblFungi" id="EJT71412"/>
    </source>
</evidence>
<name>J3PAZ6_GAET3</name>
<reference evidence="4" key="1">
    <citation type="submission" date="2010-07" db="EMBL/GenBank/DDBJ databases">
        <title>The genome sequence of Gaeumannomyces graminis var. tritici strain R3-111a-1.</title>
        <authorList>
            <consortium name="The Broad Institute Genome Sequencing Platform"/>
            <person name="Ma L.-J."/>
            <person name="Dead R."/>
            <person name="Young S."/>
            <person name="Zeng Q."/>
            <person name="Koehrsen M."/>
            <person name="Alvarado L."/>
            <person name="Berlin A."/>
            <person name="Chapman S.B."/>
            <person name="Chen Z."/>
            <person name="Freedman E."/>
            <person name="Gellesch M."/>
            <person name="Goldberg J."/>
            <person name="Griggs A."/>
            <person name="Gujja S."/>
            <person name="Heilman E.R."/>
            <person name="Heiman D."/>
            <person name="Hepburn T."/>
            <person name="Howarth C."/>
            <person name="Jen D."/>
            <person name="Larson L."/>
            <person name="Mehta T."/>
            <person name="Neiman D."/>
            <person name="Pearson M."/>
            <person name="Roberts A."/>
            <person name="Saif S."/>
            <person name="Shea T."/>
            <person name="Shenoy N."/>
            <person name="Sisk P."/>
            <person name="Stolte C."/>
            <person name="Sykes S."/>
            <person name="Walk T."/>
            <person name="White J."/>
            <person name="Yandava C."/>
            <person name="Haas B."/>
            <person name="Nusbaum C."/>
            <person name="Birren B."/>
        </authorList>
    </citation>
    <scope>NUCLEOTIDE SEQUENCE [LARGE SCALE GENOMIC DNA]</scope>
    <source>
        <strain evidence="4">R3-111a-1</strain>
    </source>
</reference>
<evidence type="ECO:0000313" key="2">
    <source>
        <dbReference type="EMBL" id="EJT71412.1"/>
    </source>
</evidence>
<feature type="region of interest" description="Disordered" evidence="1">
    <location>
        <begin position="16"/>
        <end position="85"/>
    </location>
</feature>
<reference evidence="2" key="3">
    <citation type="submission" date="2010-09" db="EMBL/GenBank/DDBJ databases">
        <title>Annotation of Gaeumannomyces graminis var. tritici R3-111a-1.</title>
        <authorList>
            <consortium name="The Broad Institute Genome Sequencing Platform"/>
            <person name="Ma L.-J."/>
            <person name="Dead R."/>
            <person name="Young S.K."/>
            <person name="Zeng Q."/>
            <person name="Gargeya S."/>
            <person name="Fitzgerald M."/>
            <person name="Haas B."/>
            <person name="Abouelleil A."/>
            <person name="Alvarado L."/>
            <person name="Arachchi H.M."/>
            <person name="Berlin A."/>
            <person name="Brown A."/>
            <person name="Chapman S.B."/>
            <person name="Chen Z."/>
            <person name="Dunbar C."/>
            <person name="Freedman E."/>
            <person name="Gearin G."/>
            <person name="Gellesch M."/>
            <person name="Goldberg J."/>
            <person name="Griggs A."/>
            <person name="Gujja S."/>
            <person name="Heiman D."/>
            <person name="Howarth C."/>
            <person name="Larson L."/>
            <person name="Lui A."/>
            <person name="MacDonald P.J.P."/>
            <person name="Mehta T."/>
            <person name="Montmayeur A."/>
            <person name="Murphy C."/>
            <person name="Neiman D."/>
            <person name="Pearson M."/>
            <person name="Priest M."/>
            <person name="Roberts A."/>
            <person name="Saif S."/>
            <person name="Shea T."/>
            <person name="Shenoy N."/>
            <person name="Sisk P."/>
            <person name="Stolte C."/>
            <person name="Sykes S."/>
            <person name="Yandava C."/>
            <person name="Wortman J."/>
            <person name="Nusbaum C."/>
            <person name="Birren B."/>
        </authorList>
    </citation>
    <scope>NUCLEOTIDE SEQUENCE</scope>
    <source>
        <strain evidence="2">R3-111a-1</strain>
    </source>
</reference>
<organism evidence="2">
    <name type="scientific">Gaeumannomyces tritici (strain R3-111a-1)</name>
    <name type="common">Wheat and barley take-all root rot fungus</name>
    <name type="synonym">Gaeumannomyces graminis var. tritici</name>
    <dbReference type="NCBI Taxonomy" id="644352"/>
    <lineage>
        <taxon>Eukaryota</taxon>
        <taxon>Fungi</taxon>
        <taxon>Dikarya</taxon>
        <taxon>Ascomycota</taxon>
        <taxon>Pezizomycotina</taxon>
        <taxon>Sordariomycetes</taxon>
        <taxon>Sordariomycetidae</taxon>
        <taxon>Magnaporthales</taxon>
        <taxon>Magnaporthaceae</taxon>
        <taxon>Gaeumannomyces</taxon>
    </lineage>
</organism>
<sequence length="85" mass="9373">MARYDRLAGVLSHIVTNSQGRQANRCRPGHRSEVTPERAGAQTAPASGHPGPPQRARRPPAVSRQDRAGRQDPGGRIHCRDPMFW</sequence>
<proteinExistence type="predicted"/>
<reference evidence="3" key="4">
    <citation type="journal article" date="2015" name="G3 (Bethesda)">
        <title>Genome sequences of three phytopathogenic species of the Magnaporthaceae family of fungi.</title>
        <authorList>
            <person name="Okagaki L.H."/>
            <person name="Nunes C.C."/>
            <person name="Sailsbery J."/>
            <person name="Clay B."/>
            <person name="Brown D."/>
            <person name="John T."/>
            <person name="Oh Y."/>
            <person name="Young N."/>
            <person name="Fitzgerald M."/>
            <person name="Haas B.J."/>
            <person name="Zeng Q."/>
            <person name="Young S."/>
            <person name="Adiconis X."/>
            <person name="Fan L."/>
            <person name="Levin J.Z."/>
            <person name="Mitchell T.K."/>
            <person name="Okubara P.A."/>
            <person name="Farman M.L."/>
            <person name="Kohn L.M."/>
            <person name="Birren B."/>
            <person name="Ma L.-J."/>
            <person name="Dean R.A."/>
        </authorList>
    </citation>
    <scope>NUCLEOTIDE SEQUENCE</scope>
    <source>
        <strain evidence="3">R3-111a-1</strain>
    </source>
</reference>
<dbReference type="GeneID" id="20351128"/>
<dbReference type="HOGENOM" id="CLU_2512771_0_0_1"/>
<dbReference type="Proteomes" id="UP000006039">
    <property type="component" value="Unassembled WGS sequence"/>
</dbReference>
<gene>
    <name evidence="3" type="primary">20351128</name>
    <name evidence="2" type="ORF">GGTG_10670</name>
</gene>
<reference evidence="2" key="2">
    <citation type="submission" date="2010-07" db="EMBL/GenBank/DDBJ databases">
        <authorList>
            <consortium name="The Broad Institute Genome Sequencing Platform"/>
            <consortium name="Broad Institute Genome Sequencing Center for Infectious Disease"/>
            <person name="Ma L.-J."/>
            <person name="Dead R."/>
            <person name="Young S."/>
            <person name="Zeng Q."/>
            <person name="Koehrsen M."/>
            <person name="Alvarado L."/>
            <person name="Berlin A."/>
            <person name="Chapman S.B."/>
            <person name="Chen Z."/>
            <person name="Freedman E."/>
            <person name="Gellesch M."/>
            <person name="Goldberg J."/>
            <person name="Griggs A."/>
            <person name="Gujja S."/>
            <person name="Heilman E.R."/>
            <person name="Heiman D."/>
            <person name="Hepburn T."/>
            <person name="Howarth C."/>
            <person name="Jen D."/>
            <person name="Larson L."/>
            <person name="Mehta T."/>
            <person name="Neiman D."/>
            <person name="Pearson M."/>
            <person name="Roberts A."/>
            <person name="Saif S."/>
            <person name="Shea T."/>
            <person name="Shenoy N."/>
            <person name="Sisk P."/>
            <person name="Stolte C."/>
            <person name="Sykes S."/>
            <person name="Walk T."/>
            <person name="White J."/>
            <person name="Yandava C."/>
            <person name="Haas B."/>
            <person name="Nusbaum C."/>
            <person name="Birren B."/>
        </authorList>
    </citation>
    <scope>NUCLEOTIDE SEQUENCE</scope>
    <source>
        <strain evidence="2">R3-111a-1</strain>
    </source>
</reference>
<dbReference type="RefSeq" id="XP_009226809.1">
    <property type="nucleotide sequence ID" value="XM_009228545.1"/>
</dbReference>
<dbReference type="VEuPathDB" id="FungiDB:GGTG_10670"/>
<evidence type="ECO:0000313" key="4">
    <source>
        <dbReference type="Proteomes" id="UP000006039"/>
    </source>
</evidence>
<protein>
    <submittedName>
        <fullName evidence="2 3">Uncharacterized protein</fullName>
    </submittedName>
</protein>
<dbReference type="EnsemblFungi" id="EJT71412">
    <property type="protein sequence ID" value="EJT71412"/>
    <property type="gene ID" value="GGTG_10670"/>
</dbReference>
<dbReference type="AlphaFoldDB" id="J3PAZ6"/>
<evidence type="ECO:0000256" key="1">
    <source>
        <dbReference type="SAM" id="MobiDB-lite"/>
    </source>
</evidence>
<dbReference type="EMBL" id="GL385400">
    <property type="protein sequence ID" value="EJT71412.1"/>
    <property type="molecule type" value="Genomic_DNA"/>
</dbReference>